<organism evidence="1 2">
    <name type="scientific">Durusdinium trenchii</name>
    <dbReference type="NCBI Taxonomy" id="1381693"/>
    <lineage>
        <taxon>Eukaryota</taxon>
        <taxon>Sar</taxon>
        <taxon>Alveolata</taxon>
        <taxon>Dinophyceae</taxon>
        <taxon>Suessiales</taxon>
        <taxon>Symbiodiniaceae</taxon>
        <taxon>Durusdinium</taxon>
    </lineage>
</organism>
<dbReference type="EMBL" id="CAXAMM010003831">
    <property type="protein sequence ID" value="CAK9001425.1"/>
    <property type="molecule type" value="Genomic_DNA"/>
</dbReference>
<gene>
    <name evidence="1" type="ORF">SCF082_LOCUS6920</name>
</gene>
<comment type="caution">
    <text evidence="1">The sequence shown here is derived from an EMBL/GenBank/DDBJ whole genome shotgun (WGS) entry which is preliminary data.</text>
</comment>
<accession>A0ABP0IFQ5</accession>
<dbReference type="PROSITE" id="PS51257">
    <property type="entry name" value="PROKAR_LIPOPROTEIN"/>
    <property type="match status" value="1"/>
</dbReference>
<reference evidence="1 2" key="1">
    <citation type="submission" date="2024-02" db="EMBL/GenBank/DDBJ databases">
        <authorList>
            <person name="Chen Y."/>
            <person name="Shah S."/>
            <person name="Dougan E. K."/>
            <person name="Thang M."/>
            <person name="Chan C."/>
        </authorList>
    </citation>
    <scope>NUCLEOTIDE SEQUENCE [LARGE SCALE GENOMIC DNA]</scope>
</reference>
<sequence>MDAAVKAEVAAALEKCQKSGLVQGVNLLYACLERHSMCRFMRIEPHLIGTDPHNRDGFGISVKDCHDLIRSITEVGFCSSETAPVCAELDPFDREPLAFNERLTMEAQGYLPPCPHMRFTSLAGSHLNAGLRCIAAGCKSDIAELVHSSGRLSLDVIKDIDPLYAEAVTSGLRWRVISFEPLREFPEMKGLIQSASNASGHLAKGEHELQLLKRIGNMVSSAEKRKGPCSYKDLKDSLLRSKPVCAPATPFMHRFIVKFSAGAPGLLDRVEKAVKQQCSSSKQLGGDFFEALCSEGKGVQDLMIDLRHALLGAAYMSPSPLKITPQDVKRALTSREFKPQADKANGLIRRCWSLVESHGACDPGVHMLMAEFETDLVLAMLGKRHSEVKISDCQEAAACRLMDKLETAKHVRLCSEIRRFNSDGTLEPSQFAREAGFEPGVYIQRKKDQTLAQINSFSKDNVLVEVEDGPISGKATFKIATLLQGSWKVVERKAEPQDVEGLTDLLPLSSPAFLAHCLRGQVMQALFDLEAAHHHVHEQLRVQVKPVKAVFATEAFPKGKLVLVPCSLKLDGRRLGQIMDGNKTSLCLGQLSLKHAKLATCESMVFWIQPFFSDGGKDKTKPGFVSPFFCVRLS</sequence>
<evidence type="ECO:0000313" key="1">
    <source>
        <dbReference type="EMBL" id="CAK9001425.1"/>
    </source>
</evidence>
<evidence type="ECO:0008006" key="3">
    <source>
        <dbReference type="Google" id="ProtNLM"/>
    </source>
</evidence>
<proteinExistence type="predicted"/>
<dbReference type="Proteomes" id="UP001642464">
    <property type="component" value="Unassembled WGS sequence"/>
</dbReference>
<name>A0ABP0IFQ5_9DINO</name>
<evidence type="ECO:0000313" key="2">
    <source>
        <dbReference type="Proteomes" id="UP001642464"/>
    </source>
</evidence>
<keyword evidence="2" id="KW-1185">Reference proteome</keyword>
<protein>
    <recommendedName>
        <fullName evidence="3">RNA-directed RNA polymerase</fullName>
    </recommendedName>
</protein>